<dbReference type="OMA" id="DINSASW"/>
<dbReference type="Proteomes" id="UP000015530">
    <property type="component" value="Unassembled WGS sequence"/>
</dbReference>
<evidence type="ECO:0000256" key="1">
    <source>
        <dbReference type="SAM" id="SignalP"/>
    </source>
</evidence>
<evidence type="ECO:0000313" key="3">
    <source>
        <dbReference type="Proteomes" id="UP000015530"/>
    </source>
</evidence>
<evidence type="ECO:0000313" key="2">
    <source>
        <dbReference type="EMBL" id="EQB48347.1"/>
    </source>
</evidence>
<comment type="caution">
    <text evidence="2">The sequence shown here is derived from an EMBL/GenBank/DDBJ whole genome shotgun (WGS) entry which is preliminary data.</text>
</comment>
<gene>
    <name evidence="2" type="ORF">CGLO_12435</name>
</gene>
<accession>T0JYK8</accession>
<reference evidence="3" key="1">
    <citation type="journal article" date="2013" name="Mol. Plant Microbe Interact.">
        <title>Global aspects of pacC regulation of pathogenicity genes in Colletotrichum gloeosporioides as revealed by transcriptome analysis.</title>
        <authorList>
            <person name="Alkan N."/>
            <person name="Meng X."/>
            <person name="Friedlander G."/>
            <person name="Reuveni E."/>
            <person name="Sukno S."/>
            <person name="Sherman A."/>
            <person name="Thon M."/>
            <person name="Fluhr R."/>
            <person name="Prusky D."/>
        </authorList>
    </citation>
    <scope>NUCLEOTIDE SEQUENCE [LARGE SCALE GENOMIC DNA]</scope>
    <source>
        <strain evidence="3">Cg-14</strain>
    </source>
</reference>
<keyword evidence="1" id="KW-0732">Signal</keyword>
<feature type="signal peptide" evidence="1">
    <location>
        <begin position="1"/>
        <end position="24"/>
    </location>
</feature>
<organism evidence="2 3">
    <name type="scientific">Colletotrichum gloeosporioides (strain Cg-14)</name>
    <name type="common">Anthracnose fungus</name>
    <name type="synonym">Glomerella cingulata</name>
    <dbReference type="NCBI Taxonomy" id="1237896"/>
    <lineage>
        <taxon>Eukaryota</taxon>
        <taxon>Fungi</taxon>
        <taxon>Dikarya</taxon>
        <taxon>Ascomycota</taxon>
        <taxon>Pezizomycotina</taxon>
        <taxon>Sordariomycetes</taxon>
        <taxon>Hypocreomycetidae</taxon>
        <taxon>Glomerellales</taxon>
        <taxon>Glomerellaceae</taxon>
        <taxon>Colletotrichum</taxon>
        <taxon>Colletotrichum gloeosporioides species complex</taxon>
    </lineage>
</organism>
<dbReference type="HOGENOM" id="CLU_1384980_0_0_1"/>
<dbReference type="AlphaFoldDB" id="T0JYK8"/>
<sequence>MQLSISNILFGLMPALVLLPSVDAQSARSMGFIGCSMAENVAQGYVASWTDINSASWQSFDRQAAQNGKPSAVWVQICIFSQNGATYDEVKKLIANARQHAAPGAEIFITDQPLYDAGQTCFLAGQGGLELTDSLAKRASEDASLNVKYGGTFRLRNGEVADGCHANTAGQQSLGRQAIGFWG</sequence>
<name>T0JYK8_COLGC</name>
<feature type="chain" id="PRO_5004565535" evidence="1">
    <location>
        <begin position="25"/>
        <end position="183"/>
    </location>
</feature>
<proteinExistence type="predicted"/>
<protein>
    <submittedName>
        <fullName evidence="2">Uncharacterized protein</fullName>
    </submittedName>
</protein>
<dbReference type="EMBL" id="AMYD01002640">
    <property type="protein sequence ID" value="EQB48347.1"/>
    <property type="molecule type" value="Genomic_DNA"/>
</dbReference>
<dbReference type="OrthoDB" id="5177516at2759"/>